<reference evidence="3" key="1">
    <citation type="journal article" date="2017" name="Nat. Ecol. Evol.">
        <title>Genome expansion and lineage-specific genetic innovations in the forest pathogenic fungi Armillaria.</title>
        <authorList>
            <person name="Sipos G."/>
            <person name="Prasanna A.N."/>
            <person name="Walter M.C."/>
            <person name="O'Connor E."/>
            <person name="Balint B."/>
            <person name="Krizsan K."/>
            <person name="Kiss B."/>
            <person name="Hess J."/>
            <person name="Varga T."/>
            <person name="Slot J."/>
            <person name="Riley R."/>
            <person name="Boka B."/>
            <person name="Rigling D."/>
            <person name="Barry K."/>
            <person name="Lee J."/>
            <person name="Mihaltcheva S."/>
            <person name="LaButti K."/>
            <person name="Lipzen A."/>
            <person name="Waldron R."/>
            <person name="Moloney N.M."/>
            <person name="Sperisen C."/>
            <person name="Kredics L."/>
            <person name="Vagvoelgyi C."/>
            <person name="Patrignani A."/>
            <person name="Fitzpatrick D."/>
            <person name="Nagy I."/>
            <person name="Doyle S."/>
            <person name="Anderson J.B."/>
            <person name="Grigoriev I.V."/>
            <person name="Gueldener U."/>
            <person name="Muensterkoetter M."/>
            <person name="Nagy L.G."/>
        </authorList>
    </citation>
    <scope>NUCLEOTIDE SEQUENCE [LARGE SCALE GENOMIC DNA]</scope>
    <source>
        <strain evidence="3">28-4</strain>
    </source>
</reference>
<evidence type="ECO:0000313" key="2">
    <source>
        <dbReference type="EMBL" id="PBK73486.1"/>
    </source>
</evidence>
<dbReference type="AlphaFoldDB" id="A0A2H3CDV5"/>
<dbReference type="SUPFAM" id="SSF52047">
    <property type="entry name" value="RNI-like"/>
    <property type="match status" value="1"/>
</dbReference>
<dbReference type="Proteomes" id="UP000218334">
    <property type="component" value="Unassembled WGS sequence"/>
</dbReference>
<gene>
    <name evidence="2" type="ORF">ARMSODRAFT_907728</name>
</gene>
<proteinExistence type="predicted"/>
<feature type="signal peptide" evidence="1">
    <location>
        <begin position="1"/>
        <end position="19"/>
    </location>
</feature>
<dbReference type="EMBL" id="KZ293420">
    <property type="protein sequence ID" value="PBK73486.1"/>
    <property type="molecule type" value="Genomic_DNA"/>
</dbReference>
<accession>A0A2H3CDV5</accession>
<feature type="chain" id="PRO_5013682200" evidence="1">
    <location>
        <begin position="20"/>
        <end position="466"/>
    </location>
</feature>
<name>A0A2H3CDV5_9AGAR</name>
<sequence>MNAIFSLAQHFLFPFQCLFMTTPMRTSDQEYRKPLPRLPPELWLEIFQFATYTYHSIAPMDPFTRKRISNNAMGPNTPLLAQQTKRALVLVCQSWRQIATQILYHHIVVLSPSRATMILHALQRHSYALEVANGKSPKVRVRISEYGRYVRHLEIYTHSRKAESPRYLETLFRIFQYCPNLRILDGTWNHPLPVEFITAVTRLYGATLRELYWQDQKDASMVTPTHLACFQALRVLDLRDYSGCDNNVSNAGGPTLPLVDHLILSTRDTSLAVATDLQFPRLTKLTLRTPATESVDSDRAITHFLDVHGSRITAVDLPSPSPDSDPDPISVRQVARTLAHVKPALFLKSGVCPNLDTLTFAVTAPIITLADPHPTLRRVGLRDVRVDGLYPDKNCNTKSHLASFTRNMFPNLETVRTVGFLVEAETDTMAEDVFIWWSEKFESDGIDFQDGQGVVWAYEEESDSEI</sequence>
<keyword evidence="3" id="KW-1185">Reference proteome</keyword>
<organism evidence="2 3">
    <name type="scientific">Armillaria solidipes</name>
    <dbReference type="NCBI Taxonomy" id="1076256"/>
    <lineage>
        <taxon>Eukaryota</taxon>
        <taxon>Fungi</taxon>
        <taxon>Dikarya</taxon>
        <taxon>Basidiomycota</taxon>
        <taxon>Agaricomycotina</taxon>
        <taxon>Agaricomycetes</taxon>
        <taxon>Agaricomycetidae</taxon>
        <taxon>Agaricales</taxon>
        <taxon>Marasmiineae</taxon>
        <taxon>Physalacriaceae</taxon>
        <taxon>Armillaria</taxon>
    </lineage>
</organism>
<protein>
    <submittedName>
        <fullName evidence="2">Uncharacterized protein</fullName>
    </submittedName>
</protein>
<keyword evidence="1" id="KW-0732">Signal</keyword>
<evidence type="ECO:0000256" key="1">
    <source>
        <dbReference type="SAM" id="SignalP"/>
    </source>
</evidence>
<dbReference type="STRING" id="1076256.A0A2H3CDV5"/>
<evidence type="ECO:0000313" key="3">
    <source>
        <dbReference type="Proteomes" id="UP000218334"/>
    </source>
</evidence>